<dbReference type="AlphaFoldDB" id="A0A0A9FGX4"/>
<organism evidence="1">
    <name type="scientific">Arundo donax</name>
    <name type="common">Giant reed</name>
    <name type="synonym">Donax arundinaceus</name>
    <dbReference type="NCBI Taxonomy" id="35708"/>
    <lineage>
        <taxon>Eukaryota</taxon>
        <taxon>Viridiplantae</taxon>
        <taxon>Streptophyta</taxon>
        <taxon>Embryophyta</taxon>
        <taxon>Tracheophyta</taxon>
        <taxon>Spermatophyta</taxon>
        <taxon>Magnoliopsida</taxon>
        <taxon>Liliopsida</taxon>
        <taxon>Poales</taxon>
        <taxon>Poaceae</taxon>
        <taxon>PACMAD clade</taxon>
        <taxon>Arundinoideae</taxon>
        <taxon>Arundineae</taxon>
        <taxon>Arundo</taxon>
    </lineage>
</organism>
<accession>A0A0A9FGX4</accession>
<evidence type="ECO:0000313" key="1">
    <source>
        <dbReference type="EMBL" id="JAE10479.1"/>
    </source>
</evidence>
<protein>
    <submittedName>
        <fullName evidence="1">Uncharacterized protein</fullName>
    </submittedName>
</protein>
<proteinExistence type="predicted"/>
<name>A0A0A9FGX4_ARUDO</name>
<sequence>MMTAAFVALAESTRTFIAVSRYANATMIPPSILGHAIGW</sequence>
<reference evidence="1" key="1">
    <citation type="submission" date="2014-09" db="EMBL/GenBank/DDBJ databases">
        <authorList>
            <person name="Magalhaes I.L.F."/>
            <person name="Oliveira U."/>
            <person name="Santos F.R."/>
            <person name="Vidigal T.H.D.A."/>
            <person name="Brescovit A.D."/>
            <person name="Santos A.J."/>
        </authorList>
    </citation>
    <scope>NUCLEOTIDE SEQUENCE</scope>
    <source>
        <tissue evidence="1">Shoot tissue taken approximately 20 cm above the soil surface</tissue>
    </source>
</reference>
<reference evidence="1" key="2">
    <citation type="journal article" date="2015" name="Data Brief">
        <title>Shoot transcriptome of the giant reed, Arundo donax.</title>
        <authorList>
            <person name="Barrero R.A."/>
            <person name="Guerrero F.D."/>
            <person name="Moolhuijzen P."/>
            <person name="Goolsby J.A."/>
            <person name="Tidwell J."/>
            <person name="Bellgard S.E."/>
            <person name="Bellgard M.I."/>
        </authorList>
    </citation>
    <scope>NUCLEOTIDE SEQUENCE</scope>
    <source>
        <tissue evidence="1">Shoot tissue taken approximately 20 cm above the soil surface</tissue>
    </source>
</reference>
<dbReference type="EMBL" id="GBRH01187417">
    <property type="protein sequence ID" value="JAE10479.1"/>
    <property type="molecule type" value="Transcribed_RNA"/>
</dbReference>